<keyword evidence="1 11" id="KW-1003">Cell membrane</keyword>
<gene>
    <name evidence="11 14" type="primary">mtgA</name>
    <name evidence="15" type="ORF">GA0071312_1431</name>
    <name evidence="14" type="ORF">HLUCCO17_05450</name>
</gene>
<dbReference type="InterPro" id="IPR011812">
    <property type="entry name" value="Pep_trsgly"/>
</dbReference>
<dbReference type="Proteomes" id="UP000050497">
    <property type="component" value="Unassembled WGS sequence"/>
</dbReference>
<sequence length="255" mass="28392">MIGWRRSGRDAGTAASTDAPPPAKRGRGAKSRKRQPGFLRRLFARLLRAILLLVLLFLASNLLFMFVTPPSTIMLARWLTLQPVARETVPLEAISAELRLMVIASEDGQYCRHLGVDWRELRQVIESGGARGASTISMQTAKNVYLWPQRSYIRKALEIPIAIWLDFLWSKPRMLEIYLNIAEWDEGVFGAEAAAQHYFNRSAADLTRHQAALLATALPAPQRRNPAAPSAGHARLAERLAYRAVRSGPIAACVE</sequence>
<comment type="pathway">
    <text evidence="11">Cell wall biogenesis; peptidoglycan biosynthesis.</text>
</comment>
<comment type="similarity">
    <text evidence="11">Belongs to the glycosyltransferase 51 family.</text>
</comment>
<organism evidence="14 16">
    <name type="scientific">Saliniramus fredricksonii</name>
    <dbReference type="NCBI Taxonomy" id="1653334"/>
    <lineage>
        <taxon>Bacteria</taxon>
        <taxon>Pseudomonadati</taxon>
        <taxon>Pseudomonadota</taxon>
        <taxon>Alphaproteobacteria</taxon>
        <taxon>Hyphomicrobiales</taxon>
        <taxon>Salinarimonadaceae</taxon>
        <taxon>Saliniramus</taxon>
    </lineage>
</organism>
<keyword evidence="2 11" id="KW-0997">Cell inner membrane</keyword>
<feature type="transmembrane region" description="Helical" evidence="11">
    <location>
        <begin position="42"/>
        <end position="67"/>
    </location>
</feature>
<dbReference type="STRING" id="1653334.GA0071312_1431"/>
<dbReference type="EMBL" id="LJSX01000006">
    <property type="protein sequence ID" value="KPQ11631.1"/>
    <property type="molecule type" value="Genomic_DNA"/>
</dbReference>
<keyword evidence="10 11" id="KW-0961">Cell wall biogenesis/degradation</keyword>
<dbReference type="GO" id="GO:0071555">
    <property type="term" value="P:cell wall organization"/>
    <property type="evidence" value="ECO:0007669"/>
    <property type="project" value="UniProtKB-KW"/>
</dbReference>
<evidence type="ECO:0000313" key="17">
    <source>
        <dbReference type="Proteomes" id="UP000182800"/>
    </source>
</evidence>
<keyword evidence="3 11" id="KW-0328">Glycosyltransferase</keyword>
<dbReference type="EC" id="2.4.99.28" evidence="11"/>
<evidence type="ECO:0000313" key="14">
    <source>
        <dbReference type="EMBL" id="KPQ11631.1"/>
    </source>
</evidence>
<evidence type="ECO:0000256" key="5">
    <source>
        <dbReference type="ARBA" id="ARBA00022692"/>
    </source>
</evidence>
<dbReference type="InterPro" id="IPR036950">
    <property type="entry name" value="PBP_transglycosylase"/>
</dbReference>
<evidence type="ECO:0000256" key="2">
    <source>
        <dbReference type="ARBA" id="ARBA00022519"/>
    </source>
</evidence>
<dbReference type="SUPFAM" id="SSF53955">
    <property type="entry name" value="Lysozyme-like"/>
    <property type="match status" value="1"/>
</dbReference>
<evidence type="ECO:0000256" key="7">
    <source>
        <dbReference type="ARBA" id="ARBA00022984"/>
    </source>
</evidence>
<keyword evidence="17" id="KW-1185">Reference proteome</keyword>
<keyword evidence="6 11" id="KW-0133">Cell shape</keyword>
<protein>
    <recommendedName>
        <fullName evidence="11">Biosynthetic peptidoglycan transglycosylase</fullName>
        <ecNumber evidence="11">2.4.99.28</ecNumber>
    </recommendedName>
    <alternativeName>
        <fullName evidence="11">Glycan polymerase</fullName>
    </alternativeName>
    <alternativeName>
        <fullName evidence="11">Peptidoglycan glycosyltransferase MtgA</fullName>
        <shortName evidence="11">PGT</shortName>
    </alternativeName>
</protein>
<dbReference type="HAMAP" id="MF_00766">
    <property type="entry name" value="PGT_MtgA"/>
    <property type="match status" value="1"/>
</dbReference>
<dbReference type="EMBL" id="FMBM01000002">
    <property type="protein sequence ID" value="SCC80332.1"/>
    <property type="molecule type" value="Genomic_DNA"/>
</dbReference>
<evidence type="ECO:0000256" key="4">
    <source>
        <dbReference type="ARBA" id="ARBA00022679"/>
    </source>
</evidence>
<name>A0A0P7Y4L6_9HYPH</name>
<dbReference type="GO" id="GO:0009274">
    <property type="term" value="C:peptidoglycan-based cell wall"/>
    <property type="evidence" value="ECO:0007669"/>
    <property type="project" value="InterPro"/>
</dbReference>
<dbReference type="Proteomes" id="UP000182800">
    <property type="component" value="Unassembled WGS sequence"/>
</dbReference>
<keyword evidence="9 11" id="KW-0472">Membrane</keyword>
<dbReference type="PANTHER" id="PTHR30400:SF0">
    <property type="entry name" value="BIOSYNTHETIC PEPTIDOGLYCAN TRANSGLYCOSYLASE"/>
    <property type="match status" value="1"/>
</dbReference>
<accession>A0A0P7Y4L6</accession>
<evidence type="ECO:0000256" key="1">
    <source>
        <dbReference type="ARBA" id="ARBA00022475"/>
    </source>
</evidence>
<dbReference type="GO" id="GO:0016763">
    <property type="term" value="F:pentosyltransferase activity"/>
    <property type="evidence" value="ECO:0007669"/>
    <property type="project" value="InterPro"/>
</dbReference>
<feature type="region of interest" description="Disordered" evidence="12">
    <location>
        <begin position="1"/>
        <end position="32"/>
    </location>
</feature>
<evidence type="ECO:0000256" key="12">
    <source>
        <dbReference type="SAM" id="MobiDB-lite"/>
    </source>
</evidence>
<evidence type="ECO:0000256" key="10">
    <source>
        <dbReference type="ARBA" id="ARBA00023316"/>
    </source>
</evidence>
<dbReference type="NCBIfam" id="TIGR02070">
    <property type="entry name" value="mono_pep_trsgly"/>
    <property type="match status" value="1"/>
</dbReference>
<proteinExistence type="inferred from homology"/>
<keyword evidence="7 11" id="KW-0573">Peptidoglycan synthesis</keyword>
<dbReference type="InterPro" id="IPR023346">
    <property type="entry name" value="Lysozyme-like_dom_sf"/>
</dbReference>
<dbReference type="GO" id="GO:0008955">
    <property type="term" value="F:peptidoglycan glycosyltransferase activity"/>
    <property type="evidence" value="ECO:0007669"/>
    <property type="project" value="UniProtKB-UniRule"/>
</dbReference>
<evidence type="ECO:0000259" key="13">
    <source>
        <dbReference type="Pfam" id="PF00912"/>
    </source>
</evidence>
<dbReference type="InterPro" id="IPR001264">
    <property type="entry name" value="Glyco_trans_51"/>
</dbReference>
<reference evidence="15 17" key="2">
    <citation type="submission" date="2016-08" db="EMBL/GenBank/DDBJ databases">
        <authorList>
            <person name="Varghese N."/>
            <person name="Submissions Spin"/>
        </authorList>
    </citation>
    <scope>NUCLEOTIDE SEQUENCE [LARGE SCALE GENOMIC DNA]</scope>
    <source>
        <strain evidence="15 17">HL-109</strain>
    </source>
</reference>
<dbReference type="AlphaFoldDB" id="A0A0P7Y4L6"/>
<dbReference type="RefSeq" id="WP_108721837.1">
    <property type="nucleotide sequence ID" value="NZ_FMBM01000002.1"/>
</dbReference>
<comment type="function">
    <text evidence="11">Peptidoglycan polymerase that catalyzes glycan chain elongation from lipid-linked precursors.</text>
</comment>
<dbReference type="GO" id="GO:0005886">
    <property type="term" value="C:plasma membrane"/>
    <property type="evidence" value="ECO:0007669"/>
    <property type="project" value="UniProtKB-SubCell"/>
</dbReference>
<dbReference type="PANTHER" id="PTHR30400">
    <property type="entry name" value="MONOFUNCTIONAL BIOSYNTHETIC PEPTIDOGLYCAN TRANSGLYCOSYLASE"/>
    <property type="match status" value="1"/>
</dbReference>
<reference evidence="14 16" key="1">
    <citation type="submission" date="2015-09" db="EMBL/GenBank/DDBJ databases">
        <title>Identification and resolution of microdiversity through metagenomic sequencing of parallel consortia.</title>
        <authorList>
            <person name="Nelson W.C."/>
            <person name="Romine M.F."/>
            <person name="Lindemann S.R."/>
        </authorList>
    </citation>
    <scope>NUCLEOTIDE SEQUENCE [LARGE SCALE GENOMIC DNA]</scope>
    <source>
        <strain evidence="14">HL-109</strain>
    </source>
</reference>
<comment type="subcellular location">
    <subcellularLocation>
        <location evidence="11">Cell inner membrane</location>
        <topology evidence="11">Single-pass membrane protein</topology>
    </subcellularLocation>
</comment>
<keyword evidence="5 11" id="KW-0812">Transmembrane</keyword>
<keyword evidence="4 11" id="KW-0808">Transferase</keyword>
<dbReference type="Gene3D" id="1.10.3810.10">
    <property type="entry name" value="Biosynthetic peptidoglycan transglycosylase-like"/>
    <property type="match status" value="1"/>
</dbReference>
<dbReference type="UniPathway" id="UPA00219"/>
<dbReference type="OrthoDB" id="9766909at2"/>
<evidence type="ECO:0000256" key="6">
    <source>
        <dbReference type="ARBA" id="ARBA00022960"/>
    </source>
</evidence>
<evidence type="ECO:0000256" key="3">
    <source>
        <dbReference type="ARBA" id="ARBA00022676"/>
    </source>
</evidence>
<feature type="domain" description="Glycosyl transferase family 51" evidence="13">
    <location>
        <begin position="82"/>
        <end position="231"/>
    </location>
</feature>
<keyword evidence="8 11" id="KW-1133">Transmembrane helix</keyword>
<evidence type="ECO:0000313" key="15">
    <source>
        <dbReference type="EMBL" id="SCC80332.1"/>
    </source>
</evidence>
<evidence type="ECO:0000313" key="16">
    <source>
        <dbReference type="Proteomes" id="UP000050497"/>
    </source>
</evidence>
<evidence type="ECO:0000256" key="8">
    <source>
        <dbReference type="ARBA" id="ARBA00022989"/>
    </source>
</evidence>
<dbReference type="PATRIC" id="fig|1653334.4.peg.2156"/>
<comment type="catalytic activity">
    <reaction evidence="11">
        <text>[GlcNAc-(1-&gt;4)-Mur2Ac(oyl-L-Ala-gamma-D-Glu-L-Lys-D-Ala-D-Ala)](n)-di-trans,octa-cis-undecaprenyl diphosphate + beta-D-GlcNAc-(1-&gt;4)-Mur2Ac(oyl-L-Ala-gamma-D-Glu-L-Lys-D-Ala-D-Ala)-di-trans,octa-cis-undecaprenyl diphosphate = [GlcNAc-(1-&gt;4)-Mur2Ac(oyl-L-Ala-gamma-D-Glu-L-Lys-D-Ala-D-Ala)](n+1)-di-trans,octa-cis-undecaprenyl diphosphate + di-trans,octa-cis-undecaprenyl diphosphate + H(+)</text>
        <dbReference type="Rhea" id="RHEA:23708"/>
        <dbReference type="Rhea" id="RHEA-COMP:9602"/>
        <dbReference type="Rhea" id="RHEA-COMP:9603"/>
        <dbReference type="ChEBI" id="CHEBI:15378"/>
        <dbReference type="ChEBI" id="CHEBI:58405"/>
        <dbReference type="ChEBI" id="CHEBI:60033"/>
        <dbReference type="ChEBI" id="CHEBI:78435"/>
        <dbReference type="EC" id="2.4.99.28"/>
    </reaction>
</comment>
<evidence type="ECO:0000256" key="11">
    <source>
        <dbReference type="HAMAP-Rule" id="MF_00766"/>
    </source>
</evidence>
<dbReference type="GO" id="GO:0009252">
    <property type="term" value="P:peptidoglycan biosynthetic process"/>
    <property type="evidence" value="ECO:0007669"/>
    <property type="project" value="UniProtKB-UniRule"/>
</dbReference>
<evidence type="ECO:0000256" key="9">
    <source>
        <dbReference type="ARBA" id="ARBA00023136"/>
    </source>
</evidence>
<comment type="caution">
    <text evidence="14">The sequence shown here is derived from an EMBL/GenBank/DDBJ whole genome shotgun (WGS) entry which is preliminary data.</text>
</comment>
<dbReference type="GO" id="GO:0008360">
    <property type="term" value="P:regulation of cell shape"/>
    <property type="evidence" value="ECO:0007669"/>
    <property type="project" value="UniProtKB-KW"/>
</dbReference>
<dbReference type="Pfam" id="PF00912">
    <property type="entry name" value="Transgly"/>
    <property type="match status" value="1"/>
</dbReference>